<dbReference type="GeneID" id="14882357"/>
<dbReference type="OrthoDB" id="28867at2759"/>
<keyword evidence="1" id="KW-0175">Coiled coil</keyword>
<evidence type="ECO:0000256" key="1">
    <source>
        <dbReference type="SAM" id="Coils"/>
    </source>
</evidence>
<reference evidence="3 4" key="1">
    <citation type="submission" date="2012-10" db="EMBL/GenBank/DDBJ databases">
        <authorList>
            <person name="Zafar N."/>
            <person name="Inman J."/>
            <person name="Hall N."/>
            <person name="Lorenzi H."/>
            <person name="Caler E."/>
        </authorList>
    </citation>
    <scope>NUCLEOTIDE SEQUENCE [LARGE SCALE GENOMIC DNA]</scope>
    <source>
        <strain evidence="3 4">IP1</strain>
    </source>
</reference>
<protein>
    <submittedName>
        <fullName evidence="3">Uncharacterized protein</fullName>
    </submittedName>
</protein>
<proteinExistence type="predicted"/>
<dbReference type="EMBL" id="KB207268">
    <property type="protein sequence ID" value="ELP83395.1"/>
    <property type="molecule type" value="Genomic_DNA"/>
</dbReference>
<keyword evidence="2" id="KW-0732">Signal</keyword>
<dbReference type="OMA" id="KMSEMYY"/>
<organism evidence="3 4">
    <name type="scientific">Entamoeba invadens IP1</name>
    <dbReference type="NCBI Taxonomy" id="370355"/>
    <lineage>
        <taxon>Eukaryota</taxon>
        <taxon>Amoebozoa</taxon>
        <taxon>Evosea</taxon>
        <taxon>Archamoebae</taxon>
        <taxon>Mastigamoebida</taxon>
        <taxon>Entamoebidae</taxon>
        <taxon>Entamoeba</taxon>
    </lineage>
</organism>
<accession>A0A0A1TU26</accession>
<dbReference type="Proteomes" id="UP000014680">
    <property type="component" value="Unassembled WGS sequence"/>
</dbReference>
<feature type="signal peptide" evidence="2">
    <location>
        <begin position="1"/>
        <end position="18"/>
    </location>
</feature>
<gene>
    <name evidence="3" type="ORF">EIN_373600</name>
</gene>
<feature type="chain" id="PRO_5001980207" evidence="2">
    <location>
        <begin position="19"/>
        <end position="129"/>
    </location>
</feature>
<dbReference type="AlphaFoldDB" id="A0A0A1TU26"/>
<evidence type="ECO:0000313" key="3">
    <source>
        <dbReference type="EMBL" id="ELP83395.1"/>
    </source>
</evidence>
<feature type="coiled-coil region" evidence="1">
    <location>
        <begin position="41"/>
        <end position="98"/>
    </location>
</feature>
<sequence>MLIFVMIVSALSASPAQIYDIKTLDEKDDKMSEMYYYDRQVQLMQIRTKDLELEVAQLQDEKTAQVNKAQLGIIDYKLKYLAEALKKYKKTLHEMAQEAVQFYDKLGTTQKEFMEVYNYKTRLPELKAL</sequence>
<evidence type="ECO:0000313" key="4">
    <source>
        <dbReference type="Proteomes" id="UP000014680"/>
    </source>
</evidence>
<dbReference type="RefSeq" id="XP_004182741.1">
    <property type="nucleotide sequence ID" value="XM_004182693.1"/>
</dbReference>
<evidence type="ECO:0000256" key="2">
    <source>
        <dbReference type="SAM" id="SignalP"/>
    </source>
</evidence>
<dbReference type="VEuPathDB" id="AmoebaDB:EIN_373600"/>
<dbReference type="KEGG" id="eiv:EIN_373600"/>
<name>A0A0A1TU26_ENTIV</name>
<keyword evidence="4" id="KW-1185">Reference proteome</keyword>